<keyword evidence="6" id="KW-0285">Flavoprotein</keyword>
<dbReference type="Pfam" id="PF16690">
    <property type="entry name" value="MMACHC"/>
    <property type="match status" value="1"/>
</dbReference>
<dbReference type="GO" id="GO:0009235">
    <property type="term" value="P:cobalamin metabolic process"/>
    <property type="evidence" value="ECO:0007669"/>
    <property type="project" value="TreeGrafter"/>
</dbReference>
<evidence type="ECO:0000256" key="8">
    <source>
        <dbReference type="ARBA" id="ARBA00022827"/>
    </source>
</evidence>
<comment type="cofactor">
    <cofactor evidence="1">
        <name>FMN</name>
        <dbReference type="ChEBI" id="CHEBI:58210"/>
    </cofactor>
</comment>
<evidence type="ECO:0000256" key="7">
    <source>
        <dbReference type="ARBA" id="ARBA00022643"/>
    </source>
</evidence>
<keyword evidence="9" id="KW-0521">NADP</keyword>
<keyword evidence="8" id="KW-0274">FAD</keyword>
<evidence type="ECO:0000256" key="9">
    <source>
        <dbReference type="ARBA" id="ARBA00022857"/>
    </source>
</evidence>
<keyword evidence="10" id="KW-0560">Oxidoreductase</keyword>
<evidence type="ECO:0000256" key="1">
    <source>
        <dbReference type="ARBA" id="ARBA00001917"/>
    </source>
</evidence>
<dbReference type="PANTHER" id="PTHR31457:SF2">
    <property type="entry name" value="CYANOCOBALAMIN REDUCTASE _ ALKYLCOBALAMIN DEALKYLASE"/>
    <property type="match status" value="1"/>
</dbReference>
<proteinExistence type="inferred from homology"/>
<evidence type="ECO:0000313" key="12">
    <source>
        <dbReference type="EMBL" id="CAF1624858.1"/>
    </source>
</evidence>
<dbReference type="CDD" id="cd12959">
    <property type="entry name" value="MMACHC-like"/>
    <property type="match status" value="1"/>
</dbReference>
<evidence type="ECO:0000256" key="2">
    <source>
        <dbReference type="ARBA" id="ARBA00001974"/>
    </source>
</evidence>
<dbReference type="EMBL" id="CAJNOR010007882">
    <property type="protein sequence ID" value="CAF1624858.1"/>
    <property type="molecule type" value="Genomic_DNA"/>
</dbReference>
<evidence type="ECO:0000256" key="3">
    <source>
        <dbReference type="ARBA" id="ARBA00004496"/>
    </source>
</evidence>
<gene>
    <name evidence="12" type="ORF">XAT740_LOCUS50761</name>
</gene>
<accession>A0A816CL43</accession>
<keyword evidence="13" id="KW-1185">Reference proteome</keyword>
<dbReference type="PANTHER" id="PTHR31457">
    <property type="entry name" value="METHYLMALONIC ACIDURIA AND HOMOCYSTINURIA TYPE C PROTEIN"/>
    <property type="match status" value="1"/>
</dbReference>
<name>A0A816CL43_ADIRI</name>
<comment type="caution">
    <text evidence="12">The sequence shown here is derived from an EMBL/GenBank/DDBJ whole genome shotgun (WGS) entry which is preliminary data.</text>
</comment>
<evidence type="ECO:0000313" key="13">
    <source>
        <dbReference type="Proteomes" id="UP000663828"/>
    </source>
</evidence>
<evidence type="ECO:0000256" key="11">
    <source>
        <dbReference type="ARBA" id="ARBA00031313"/>
    </source>
</evidence>
<dbReference type="Proteomes" id="UP000663828">
    <property type="component" value="Unassembled WGS sequence"/>
</dbReference>
<protein>
    <recommendedName>
        <fullName evidence="11">Cyanocobalamin reductase (cyanide-eliminating)</fullName>
    </recommendedName>
</protein>
<dbReference type="GO" id="GO:0005737">
    <property type="term" value="C:cytoplasm"/>
    <property type="evidence" value="ECO:0007669"/>
    <property type="project" value="UniProtKB-SubCell"/>
</dbReference>
<evidence type="ECO:0000256" key="10">
    <source>
        <dbReference type="ARBA" id="ARBA00023002"/>
    </source>
</evidence>
<dbReference type="GO" id="GO:0032451">
    <property type="term" value="F:demethylase activity"/>
    <property type="evidence" value="ECO:0007669"/>
    <property type="project" value="TreeGrafter"/>
</dbReference>
<comment type="subcellular location">
    <subcellularLocation>
        <location evidence="3">Cytoplasm</location>
    </subcellularLocation>
</comment>
<dbReference type="GO" id="GO:0033787">
    <property type="term" value="F:cyanocobalamin reductase (cyanide-eliminating) (NADP+) activity"/>
    <property type="evidence" value="ECO:0007669"/>
    <property type="project" value="TreeGrafter"/>
</dbReference>
<evidence type="ECO:0000256" key="5">
    <source>
        <dbReference type="ARBA" id="ARBA00022490"/>
    </source>
</evidence>
<comment type="similarity">
    <text evidence="4">Belongs to the MMACHC family.</text>
</comment>
<comment type="cofactor">
    <cofactor evidence="2">
        <name>FAD</name>
        <dbReference type="ChEBI" id="CHEBI:57692"/>
    </cofactor>
</comment>
<reference evidence="12" key="1">
    <citation type="submission" date="2021-02" db="EMBL/GenBank/DDBJ databases">
        <authorList>
            <person name="Nowell W R."/>
        </authorList>
    </citation>
    <scope>NUCLEOTIDE SEQUENCE</scope>
</reference>
<dbReference type="GO" id="GO:0071949">
    <property type="term" value="F:FAD binding"/>
    <property type="evidence" value="ECO:0007669"/>
    <property type="project" value="TreeGrafter"/>
</dbReference>
<evidence type="ECO:0000256" key="4">
    <source>
        <dbReference type="ARBA" id="ARBA00007762"/>
    </source>
</evidence>
<keyword evidence="5" id="KW-0963">Cytoplasm</keyword>
<dbReference type="AlphaFoldDB" id="A0A816CL43"/>
<evidence type="ECO:0000256" key="6">
    <source>
        <dbReference type="ARBA" id="ARBA00022630"/>
    </source>
</evidence>
<dbReference type="InterPro" id="IPR032037">
    <property type="entry name" value="MMACHC"/>
</dbReference>
<sequence>MDFEAIYDLLQADLVNSGFEIHPFLISWYNSVVDPIFRLTDYDDDTVAFLIISTPIMFEKTFLPYALNRHKDLTRDPIDCCVKEKIQSVVEKLPEHEVDVLFDYDLWPTRRPKIIMQTVGHVSGATHFYSRHQLINDPFPKDRNMMGVCIHPKYGGWFALRSVLVFKTLKCPSLPRVLPVDVFNGDEALIIDVLQRFNYSWQDSSYRNVIPVIDTYSTLQQSYFQTKPIDRFVWLDNIRQMNNENV</sequence>
<organism evidence="12 13">
    <name type="scientific">Adineta ricciae</name>
    <name type="common">Rotifer</name>
    <dbReference type="NCBI Taxonomy" id="249248"/>
    <lineage>
        <taxon>Eukaryota</taxon>
        <taxon>Metazoa</taxon>
        <taxon>Spiralia</taxon>
        <taxon>Gnathifera</taxon>
        <taxon>Rotifera</taxon>
        <taxon>Eurotatoria</taxon>
        <taxon>Bdelloidea</taxon>
        <taxon>Adinetida</taxon>
        <taxon>Adinetidae</taxon>
        <taxon>Adineta</taxon>
    </lineage>
</organism>
<keyword evidence="7" id="KW-0288">FMN</keyword>